<dbReference type="Gene3D" id="1.20.1250.20">
    <property type="entry name" value="MFS general substrate transporter like domains"/>
    <property type="match status" value="2"/>
</dbReference>
<evidence type="ECO:0000256" key="6">
    <source>
        <dbReference type="SAM" id="MobiDB-lite"/>
    </source>
</evidence>
<evidence type="ECO:0000256" key="3">
    <source>
        <dbReference type="ARBA" id="ARBA00022692"/>
    </source>
</evidence>
<sequence>MAIRPESVESEKVSNSPIDEKHAVDSEVASVTNTLDGDEALELVGKERTQQFSEDYNKRLLRKLDWIIPPICAAVYFTQFLDKTSLNYASIMGLPITGQHYNLVSLGFYAGFLVWEFPTVYISQKLRVAKYLGANIVVWGAILMLHASTTSFRAFFALRFLLGMCECCVAPILVLIVSMFYKKDEQAKRVSWFYVMNGLTQVFGGFVAYGISFYDGKVIAPYKIIYLLLGGLAVIVGIVVLLWLPDSPVHARVLTKEERVAALERVREDQSGTANKHWKKDHIVEAVTDVRTWLIVLTTLMTSIPNGALSNFSNIIIKSFGYTSKQTLILSTPGGVVASAMTLFCGWYSDRFRSRMTPIVYALVPTIVGSAMLIGLNDSGKKGALLFAVYLIGTFGSALATVYAYNASNTSGHTKKNTINSMTMVSFGLGNIVGTEIFQPKDAPAYIPGKIAILVLLTAQIFVCYLLRWINIGMNKKKQAALEEIKTRNGWTDEDVKRERERHAFMDLTDKQNPFFVYVS</sequence>
<dbReference type="AlphaFoldDB" id="A0A0C3SEM7"/>
<name>A0A0C3SEM7_PHLG1</name>
<feature type="transmembrane region" description="Helical" evidence="7">
    <location>
        <begin position="160"/>
        <end position="181"/>
    </location>
</feature>
<keyword evidence="2" id="KW-0813">Transport</keyword>
<dbReference type="OrthoDB" id="6730379at2759"/>
<feature type="region of interest" description="Disordered" evidence="6">
    <location>
        <begin position="1"/>
        <end position="21"/>
    </location>
</feature>
<keyword evidence="9" id="KW-1185">Reference proteome</keyword>
<feature type="transmembrane region" description="Helical" evidence="7">
    <location>
        <begin position="328"/>
        <end position="349"/>
    </location>
</feature>
<dbReference type="Pfam" id="PF07690">
    <property type="entry name" value="MFS_1"/>
    <property type="match status" value="1"/>
</dbReference>
<evidence type="ECO:0000313" key="9">
    <source>
        <dbReference type="Proteomes" id="UP000053257"/>
    </source>
</evidence>
<keyword evidence="3 7" id="KW-0812">Transmembrane</keyword>
<reference evidence="8 9" key="1">
    <citation type="journal article" date="2014" name="PLoS Genet.">
        <title>Analysis of the Phlebiopsis gigantea genome, transcriptome and secretome provides insight into its pioneer colonization strategies of wood.</title>
        <authorList>
            <person name="Hori C."/>
            <person name="Ishida T."/>
            <person name="Igarashi K."/>
            <person name="Samejima M."/>
            <person name="Suzuki H."/>
            <person name="Master E."/>
            <person name="Ferreira P."/>
            <person name="Ruiz-Duenas F.J."/>
            <person name="Held B."/>
            <person name="Canessa P."/>
            <person name="Larrondo L.F."/>
            <person name="Schmoll M."/>
            <person name="Druzhinina I.S."/>
            <person name="Kubicek C.P."/>
            <person name="Gaskell J.A."/>
            <person name="Kersten P."/>
            <person name="St John F."/>
            <person name="Glasner J."/>
            <person name="Sabat G."/>
            <person name="Splinter BonDurant S."/>
            <person name="Syed K."/>
            <person name="Yadav J."/>
            <person name="Mgbeahuruike A.C."/>
            <person name="Kovalchuk A."/>
            <person name="Asiegbu F.O."/>
            <person name="Lackner G."/>
            <person name="Hoffmeister D."/>
            <person name="Rencoret J."/>
            <person name="Gutierrez A."/>
            <person name="Sun H."/>
            <person name="Lindquist E."/>
            <person name="Barry K."/>
            <person name="Riley R."/>
            <person name="Grigoriev I.V."/>
            <person name="Henrissat B."/>
            <person name="Kues U."/>
            <person name="Berka R.M."/>
            <person name="Martinez A.T."/>
            <person name="Covert S.F."/>
            <person name="Blanchette R.A."/>
            <person name="Cullen D."/>
        </authorList>
    </citation>
    <scope>NUCLEOTIDE SEQUENCE [LARGE SCALE GENOMIC DNA]</scope>
    <source>
        <strain evidence="8 9">11061_1 CR5-6</strain>
    </source>
</reference>
<dbReference type="Proteomes" id="UP000053257">
    <property type="component" value="Unassembled WGS sequence"/>
</dbReference>
<accession>A0A0C3SEM7</accession>
<dbReference type="GO" id="GO:0022857">
    <property type="term" value="F:transmembrane transporter activity"/>
    <property type="evidence" value="ECO:0007669"/>
    <property type="project" value="InterPro"/>
</dbReference>
<comment type="subcellular location">
    <subcellularLocation>
        <location evidence="1">Membrane</location>
        <topology evidence="1">Multi-pass membrane protein</topology>
    </subcellularLocation>
</comment>
<keyword evidence="5 7" id="KW-0472">Membrane</keyword>
<evidence type="ECO:0000256" key="2">
    <source>
        <dbReference type="ARBA" id="ARBA00022448"/>
    </source>
</evidence>
<evidence type="ECO:0000256" key="1">
    <source>
        <dbReference type="ARBA" id="ARBA00004141"/>
    </source>
</evidence>
<feature type="transmembrane region" description="Helical" evidence="7">
    <location>
        <begin position="451"/>
        <end position="470"/>
    </location>
</feature>
<gene>
    <name evidence="8" type="ORF">PHLGIDRAFT_115203</name>
</gene>
<evidence type="ECO:0000256" key="7">
    <source>
        <dbReference type="SAM" id="Phobius"/>
    </source>
</evidence>
<feature type="transmembrane region" description="Helical" evidence="7">
    <location>
        <begin position="224"/>
        <end position="244"/>
    </location>
</feature>
<proteinExistence type="predicted"/>
<evidence type="ECO:0008006" key="10">
    <source>
        <dbReference type="Google" id="ProtNLM"/>
    </source>
</evidence>
<evidence type="ECO:0000256" key="4">
    <source>
        <dbReference type="ARBA" id="ARBA00022989"/>
    </source>
</evidence>
<feature type="transmembrane region" description="Helical" evidence="7">
    <location>
        <begin position="64"/>
        <end position="81"/>
    </location>
</feature>
<feature type="transmembrane region" description="Helical" evidence="7">
    <location>
        <begin position="383"/>
        <end position="405"/>
    </location>
</feature>
<evidence type="ECO:0000313" key="8">
    <source>
        <dbReference type="EMBL" id="KIP10645.1"/>
    </source>
</evidence>
<evidence type="ECO:0000256" key="5">
    <source>
        <dbReference type="ARBA" id="ARBA00023136"/>
    </source>
</evidence>
<dbReference type="EMBL" id="KN840452">
    <property type="protein sequence ID" value="KIP10645.1"/>
    <property type="molecule type" value="Genomic_DNA"/>
</dbReference>
<feature type="transmembrane region" description="Helical" evidence="7">
    <location>
        <begin position="193"/>
        <end position="212"/>
    </location>
</feature>
<dbReference type="HOGENOM" id="CLU_001265_0_5_1"/>
<dbReference type="GO" id="GO:0016020">
    <property type="term" value="C:membrane"/>
    <property type="evidence" value="ECO:0007669"/>
    <property type="project" value="UniProtKB-SubCell"/>
</dbReference>
<dbReference type="InterPro" id="IPR036259">
    <property type="entry name" value="MFS_trans_sf"/>
</dbReference>
<feature type="transmembrane region" description="Helical" evidence="7">
    <location>
        <begin position="355"/>
        <end position="376"/>
    </location>
</feature>
<dbReference type="STRING" id="745531.A0A0C3SEM7"/>
<keyword evidence="4 7" id="KW-1133">Transmembrane helix</keyword>
<dbReference type="SUPFAM" id="SSF103473">
    <property type="entry name" value="MFS general substrate transporter"/>
    <property type="match status" value="1"/>
</dbReference>
<protein>
    <recommendedName>
        <fullName evidence="10">Major facilitator superfamily (MFS) profile domain-containing protein</fullName>
    </recommendedName>
</protein>
<dbReference type="PANTHER" id="PTHR43791">
    <property type="entry name" value="PERMEASE-RELATED"/>
    <property type="match status" value="1"/>
</dbReference>
<feature type="transmembrane region" description="Helical" evidence="7">
    <location>
        <begin position="128"/>
        <end position="148"/>
    </location>
</feature>
<organism evidence="8 9">
    <name type="scientific">Phlebiopsis gigantea (strain 11061_1 CR5-6)</name>
    <name type="common">White-rot fungus</name>
    <name type="synonym">Peniophora gigantea</name>
    <dbReference type="NCBI Taxonomy" id="745531"/>
    <lineage>
        <taxon>Eukaryota</taxon>
        <taxon>Fungi</taxon>
        <taxon>Dikarya</taxon>
        <taxon>Basidiomycota</taxon>
        <taxon>Agaricomycotina</taxon>
        <taxon>Agaricomycetes</taxon>
        <taxon>Polyporales</taxon>
        <taxon>Phanerochaetaceae</taxon>
        <taxon>Phlebiopsis</taxon>
    </lineage>
</organism>
<feature type="transmembrane region" description="Helical" evidence="7">
    <location>
        <begin position="101"/>
        <end position="121"/>
    </location>
</feature>
<dbReference type="InterPro" id="IPR011701">
    <property type="entry name" value="MFS"/>
</dbReference>
<dbReference type="PANTHER" id="PTHR43791:SF1">
    <property type="entry name" value="ALLANTOATE PERMEASE"/>
    <property type="match status" value="1"/>
</dbReference>